<dbReference type="PROSITE" id="PS50968">
    <property type="entry name" value="BIOTINYL_LIPOYL"/>
    <property type="match status" value="1"/>
</dbReference>
<evidence type="ECO:0000259" key="11">
    <source>
        <dbReference type="PROSITE" id="PS51826"/>
    </source>
</evidence>
<dbReference type="GO" id="GO:0005829">
    <property type="term" value="C:cytosol"/>
    <property type="evidence" value="ECO:0007669"/>
    <property type="project" value="TreeGrafter"/>
</dbReference>
<dbReference type="NCBIfam" id="NF004309">
    <property type="entry name" value="PRK05704.1"/>
    <property type="match status" value="1"/>
</dbReference>
<dbReference type="FunFam" id="3.30.559.10:FF:000007">
    <property type="entry name" value="Dihydrolipoamide acetyltransferase component of pyruvate dehydrogenase complex"/>
    <property type="match status" value="1"/>
</dbReference>
<protein>
    <recommendedName>
        <fullName evidence="4">dihydrolipoyllysine-residue succinyltransferase</fullName>
        <ecNumber evidence="4">2.3.1.61</ecNumber>
    </recommendedName>
    <alternativeName>
        <fullName evidence="9">2-oxoglutarate dehydrogenase complex component E2</fullName>
    </alternativeName>
</protein>
<comment type="cofactor">
    <cofactor evidence="1">
        <name>(R)-lipoate</name>
        <dbReference type="ChEBI" id="CHEBI:83088"/>
    </cofactor>
</comment>
<dbReference type="SUPFAM" id="SSF51230">
    <property type="entry name" value="Single hybrid motif"/>
    <property type="match status" value="1"/>
</dbReference>
<evidence type="ECO:0000256" key="9">
    <source>
        <dbReference type="ARBA" id="ARBA00032406"/>
    </source>
</evidence>
<dbReference type="InterPro" id="IPR001078">
    <property type="entry name" value="2-oxoacid_DH_actylTfrase"/>
</dbReference>
<dbReference type="Pfam" id="PF02817">
    <property type="entry name" value="E3_binding"/>
    <property type="match status" value="1"/>
</dbReference>
<keyword evidence="7" id="KW-0450">Lipoyl</keyword>
<dbReference type="GO" id="GO:0045252">
    <property type="term" value="C:oxoglutarate dehydrogenase complex"/>
    <property type="evidence" value="ECO:0007669"/>
    <property type="project" value="InterPro"/>
</dbReference>
<dbReference type="InterPro" id="IPR023213">
    <property type="entry name" value="CAT-like_dom_sf"/>
</dbReference>
<gene>
    <name evidence="12" type="ORF">METZ01_LOCUS163457</name>
</gene>
<proteinExistence type="inferred from homology"/>
<evidence type="ECO:0000256" key="2">
    <source>
        <dbReference type="ARBA" id="ARBA00005145"/>
    </source>
</evidence>
<dbReference type="PROSITE" id="PS51826">
    <property type="entry name" value="PSBD"/>
    <property type="match status" value="1"/>
</dbReference>
<feature type="domain" description="Peripheral subunit-binding (PSBD)" evidence="11">
    <location>
        <begin position="156"/>
        <end position="193"/>
    </location>
</feature>
<evidence type="ECO:0000256" key="3">
    <source>
        <dbReference type="ARBA" id="ARBA00007317"/>
    </source>
</evidence>
<dbReference type="PANTHER" id="PTHR43416">
    <property type="entry name" value="DIHYDROLIPOYLLYSINE-RESIDUE SUCCINYLTRANSFERASE COMPONENT OF 2-OXOGLUTARATE DEHYDROGENASE COMPLEX, MITOCHONDRIAL-RELATED"/>
    <property type="match status" value="1"/>
</dbReference>
<organism evidence="12">
    <name type="scientific">marine metagenome</name>
    <dbReference type="NCBI Taxonomy" id="408172"/>
    <lineage>
        <taxon>unclassified sequences</taxon>
        <taxon>metagenomes</taxon>
        <taxon>ecological metagenomes</taxon>
    </lineage>
</organism>
<dbReference type="SUPFAM" id="SSF47005">
    <property type="entry name" value="Peripheral subunit-binding domain of 2-oxo acid dehydrogenase complex"/>
    <property type="match status" value="1"/>
</dbReference>
<sequence length="438" mass="48899">MSEKILVPVLGESITEATVAKWLKNKGDSIKIDEAVVELETDKVNLEVPSAVNGILTEINAKDGDVVKVGAVLGSINENESVEKEIKKIVPKKQENNIVNLGADKKKQSPKIFNEEDNSTDSNEELLTLTDEAEPLILTNEIKKEKDSSVKNIKEKFSPAVRKMVVENNIDIEKVQGSGKDGRILKGDLIDIMGVSPKPSERKIKYGQEERIKMTRLRQTIAKRLKQAQENAAMLTTFNEVDMTNIIEMRKENQEDFQKRYGIKLGFMSFFVKACVVGLKNFPAINAEIEGNEIIYKNYYNISFAVGTERGLVVPVLRNADELSFADIEKNIISVSEKARNGKLTIEDLQGGTFTISNGGVYGSMLSTPILNPPQSGVLGMHNITERPVVIDSQIKIRSIMYLALSYDHRIIDGKDAVSFLKNVKENLEDPRRLFLDI</sequence>
<evidence type="ECO:0000256" key="4">
    <source>
        <dbReference type="ARBA" id="ARBA00012945"/>
    </source>
</evidence>
<dbReference type="SUPFAM" id="SSF52777">
    <property type="entry name" value="CoA-dependent acyltransferases"/>
    <property type="match status" value="1"/>
</dbReference>
<dbReference type="InterPro" id="IPR036625">
    <property type="entry name" value="E3-bd_dom_sf"/>
</dbReference>
<evidence type="ECO:0000256" key="8">
    <source>
        <dbReference type="ARBA" id="ARBA00023315"/>
    </source>
</evidence>
<evidence type="ECO:0000313" key="12">
    <source>
        <dbReference type="EMBL" id="SVB10603.1"/>
    </source>
</evidence>
<accession>A0A382BBI7</accession>
<evidence type="ECO:0000256" key="7">
    <source>
        <dbReference type="ARBA" id="ARBA00022823"/>
    </source>
</evidence>
<evidence type="ECO:0000256" key="1">
    <source>
        <dbReference type="ARBA" id="ARBA00001938"/>
    </source>
</evidence>
<dbReference type="InterPro" id="IPR011053">
    <property type="entry name" value="Single_hybrid_motif"/>
</dbReference>
<keyword evidence="8" id="KW-0012">Acyltransferase</keyword>
<dbReference type="Pfam" id="PF00364">
    <property type="entry name" value="Biotin_lipoyl"/>
    <property type="match status" value="1"/>
</dbReference>
<name>A0A382BBI7_9ZZZZ</name>
<evidence type="ECO:0000256" key="6">
    <source>
        <dbReference type="ARBA" id="ARBA00022679"/>
    </source>
</evidence>
<comment type="similarity">
    <text evidence="3">Belongs to the 2-oxoacid dehydrogenase family.</text>
</comment>
<dbReference type="GO" id="GO:0033512">
    <property type="term" value="P:L-lysine catabolic process to acetyl-CoA via saccharopine"/>
    <property type="evidence" value="ECO:0007669"/>
    <property type="project" value="UniProtKB-UniPathway"/>
</dbReference>
<dbReference type="Gene3D" id="4.10.320.10">
    <property type="entry name" value="E3-binding domain"/>
    <property type="match status" value="1"/>
</dbReference>
<evidence type="ECO:0000259" key="10">
    <source>
        <dbReference type="PROSITE" id="PS50968"/>
    </source>
</evidence>
<dbReference type="InterPro" id="IPR004167">
    <property type="entry name" value="PSBD"/>
</dbReference>
<dbReference type="Pfam" id="PF00198">
    <property type="entry name" value="2-oxoacid_dh"/>
    <property type="match status" value="1"/>
</dbReference>
<dbReference type="InterPro" id="IPR050537">
    <property type="entry name" value="2-oxoacid_dehydrogenase"/>
</dbReference>
<reference evidence="12" key="1">
    <citation type="submission" date="2018-05" db="EMBL/GenBank/DDBJ databases">
        <authorList>
            <person name="Lanie J.A."/>
            <person name="Ng W.-L."/>
            <person name="Kazmierczak K.M."/>
            <person name="Andrzejewski T.M."/>
            <person name="Davidsen T.M."/>
            <person name="Wayne K.J."/>
            <person name="Tettelin H."/>
            <person name="Glass J.I."/>
            <person name="Rusch D."/>
            <person name="Podicherti R."/>
            <person name="Tsui H.-C.T."/>
            <person name="Winkler M.E."/>
        </authorList>
    </citation>
    <scope>NUCLEOTIDE SEQUENCE</scope>
</reference>
<evidence type="ECO:0000256" key="5">
    <source>
        <dbReference type="ARBA" id="ARBA00022532"/>
    </source>
</evidence>
<keyword evidence="5" id="KW-0816">Tricarboxylic acid cycle</keyword>
<dbReference type="AlphaFoldDB" id="A0A382BBI7"/>
<feature type="domain" description="Lipoyl-binding" evidence="10">
    <location>
        <begin position="2"/>
        <end position="77"/>
    </location>
</feature>
<dbReference type="NCBIfam" id="TIGR01347">
    <property type="entry name" value="sucB"/>
    <property type="match status" value="1"/>
</dbReference>
<dbReference type="EMBL" id="UINC01028856">
    <property type="protein sequence ID" value="SVB10603.1"/>
    <property type="molecule type" value="Genomic_DNA"/>
</dbReference>
<dbReference type="EC" id="2.3.1.61" evidence="4"/>
<dbReference type="InterPro" id="IPR006255">
    <property type="entry name" value="SucB"/>
</dbReference>
<keyword evidence="6" id="KW-0808">Transferase</keyword>
<dbReference type="InterPro" id="IPR003016">
    <property type="entry name" value="2-oxoA_DH_lipoyl-BS"/>
</dbReference>
<dbReference type="PROSITE" id="PS00189">
    <property type="entry name" value="LIPOYL"/>
    <property type="match status" value="1"/>
</dbReference>
<dbReference type="InterPro" id="IPR000089">
    <property type="entry name" value="Biotin_lipoyl"/>
</dbReference>
<dbReference type="GO" id="GO:0006099">
    <property type="term" value="P:tricarboxylic acid cycle"/>
    <property type="evidence" value="ECO:0007669"/>
    <property type="project" value="UniProtKB-KW"/>
</dbReference>
<dbReference type="GO" id="GO:0004149">
    <property type="term" value="F:dihydrolipoyllysine-residue succinyltransferase activity"/>
    <property type="evidence" value="ECO:0007669"/>
    <property type="project" value="UniProtKB-EC"/>
</dbReference>
<dbReference type="PANTHER" id="PTHR43416:SF5">
    <property type="entry name" value="DIHYDROLIPOYLLYSINE-RESIDUE SUCCINYLTRANSFERASE COMPONENT OF 2-OXOGLUTARATE DEHYDROGENASE COMPLEX, MITOCHONDRIAL"/>
    <property type="match status" value="1"/>
</dbReference>
<comment type="pathway">
    <text evidence="2">Amino-acid degradation; L-lysine degradation via saccharopine pathway; glutaryl-CoA from L-lysine: step 6/6.</text>
</comment>
<dbReference type="UniPathway" id="UPA00868">
    <property type="reaction ID" value="UER00840"/>
</dbReference>
<dbReference type="CDD" id="cd06849">
    <property type="entry name" value="lipoyl_domain"/>
    <property type="match status" value="1"/>
</dbReference>
<dbReference type="Gene3D" id="3.30.559.10">
    <property type="entry name" value="Chloramphenicol acetyltransferase-like domain"/>
    <property type="match status" value="1"/>
</dbReference>
<dbReference type="Gene3D" id="2.40.50.100">
    <property type="match status" value="1"/>
</dbReference>